<name>A0A6G4VCF4_9ACTN</name>
<dbReference type="SUPFAM" id="SSF53822">
    <property type="entry name" value="Periplasmic binding protein-like I"/>
    <property type="match status" value="1"/>
</dbReference>
<dbReference type="InterPro" id="IPR028082">
    <property type="entry name" value="Peripla_BP_I"/>
</dbReference>
<evidence type="ECO:0000256" key="2">
    <source>
        <dbReference type="ARBA" id="ARBA00022729"/>
    </source>
</evidence>
<dbReference type="PANTHER" id="PTHR30483">
    <property type="entry name" value="LEUCINE-SPECIFIC-BINDING PROTEIN"/>
    <property type="match status" value="1"/>
</dbReference>
<dbReference type="InterPro" id="IPR028081">
    <property type="entry name" value="Leu-bd"/>
</dbReference>
<dbReference type="PROSITE" id="PS51318">
    <property type="entry name" value="TAT"/>
    <property type="match status" value="1"/>
</dbReference>
<dbReference type="EMBL" id="JAAKZY010000109">
    <property type="protein sequence ID" value="NGO11585.1"/>
    <property type="molecule type" value="Genomic_DNA"/>
</dbReference>
<accession>A0A6G4VCF4</accession>
<keyword evidence="6" id="KW-1185">Reference proteome</keyword>
<evidence type="ECO:0000259" key="4">
    <source>
        <dbReference type="Pfam" id="PF13458"/>
    </source>
</evidence>
<sequence>MKLSRRELLRSTGRFGLAAGVALGTAPALAACGGSGSAGESDRSRLGWIQPKTGALAAAYKPAYAAARLAVQEINAAGGLRGEPVTLLEEDDEGKPGTQPTVARRLLRKEPQFVLGPTGSSQAVASVSALERGPVLQSAWGVADTLGDGRRFPFHYQLVFNTRQQATAVARYLFESRGVREIGLLVENSEYGDSIRRAFSSVLMDNYRTKAVSLQVFTPGTLDMAPFVKKLDRDGAKAVGLFSGQPQTSVLTLKAMTATGYAPLTVSHELSYIDAYDAVPQELMERFYTTTYAAFSYPKGSSPPTGRAREYAGKILAEPSAAGLEFTAATSPYYDFLMLLAEVVEREKTLAPDKLKNAFDKVTGYQGTRGKISFTSERHTGIDDDTLVVASLRSAKDKASMGGIFRELAPGSRA</sequence>
<dbReference type="Proteomes" id="UP000472335">
    <property type="component" value="Unassembled WGS sequence"/>
</dbReference>
<evidence type="ECO:0000313" key="5">
    <source>
        <dbReference type="EMBL" id="NGO11585.1"/>
    </source>
</evidence>
<gene>
    <name evidence="5" type="ORF">G5C60_29325</name>
</gene>
<feature type="signal peptide" evidence="3">
    <location>
        <begin position="1"/>
        <end position="30"/>
    </location>
</feature>
<dbReference type="AlphaFoldDB" id="A0A6G4VCF4"/>
<evidence type="ECO:0000256" key="3">
    <source>
        <dbReference type="SAM" id="SignalP"/>
    </source>
</evidence>
<evidence type="ECO:0000313" key="6">
    <source>
        <dbReference type="Proteomes" id="UP000472335"/>
    </source>
</evidence>
<organism evidence="5 6">
    <name type="scientific">Streptomyces scabichelini</name>
    <dbReference type="NCBI Taxonomy" id="2711217"/>
    <lineage>
        <taxon>Bacteria</taxon>
        <taxon>Bacillati</taxon>
        <taxon>Actinomycetota</taxon>
        <taxon>Actinomycetes</taxon>
        <taxon>Kitasatosporales</taxon>
        <taxon>Streptomycetaceae</taxon>
        <taxon>Streptomyces</taxon>
    </lineage>
</organism>
<proteinExistence type="inferred from homology"/>
<feature type="domain" description="Leucine-binding protein" evidence="4">
    <location>
        <begin position="45"/>
        <end position="384"/>
    </location>
</feature>
<dbReference type="Pfam" id="PF13458">
    <property type="entry name" value="Peripla_BP_6"/>
    <property type="match status" value="1"/>
</dbReference>
<dbReference type="RefSeq" id="WP_165263943.1">
    <property type="nucleotide sequence ID" value="NZ_JAAKZY010000109.1"/>
</dbReference>
<keyword evidence="2 3" id="KW-0732">Signal</keyword>
<dbReference type="PROSITE" id="PS51257">
    <property type="entry name" value="PROKAR_LIPOPROTEIN"/>
    <property type="match status" value="1"/>
</dbReference>
<dbReference type="Gene3D" id="3.40.50.2300">
    <property type="match status" value="2"/>
</dbReference>
<dbReference type="PANTHER" id="PTHR30483:SF6">
    <property type="entry name" value="PERIPLASMIC BINDING PROTEIN OF ABC TRANSPORTER FOR NATURAL AMINO ACIDS"/>
    <property type="match status" value="1"/>
</dbReference>
<reference evidence="5 6" key="1">
    <citation type="submission" date="2020-02" db="EMBL/GenBank/DDBJ databases">
        <title>Whole-genome analyses of novel actinobacteria.</title>
        <authorList>
            <person name="Sahin N."/>
            <person name="Gencbay T."/>
        </authorList>
    </citation>
    <scope>NUCLEOTIDE SEQUENCE [LARGE SCALE GENOMIC DNA]</scope>
    <source>
        <strain evidence="5 6">HC44</strain>
    </source>
</reference>
<dbReference type="InterPro" id="IPR051010">
    <property type="entry name" value="BCAA_transport"/>
</dbReference>
<dbReference type="InterPro" id="IPR006311">
    <property type="entry name" value="TAT_signal"/>
</dbReference>
<feature type="chain" id="PRO_5026197301" evidence="3">
    <location>
        <begin position="31"/>
        <end position="414"/>
    </location>
</feature>
<protein>
    <submittedName>
        <fullName evidence="5">Amino acid ABC transporter substrate-binding protein</fullName>
    </submittedName>
</protein>
<comment type="caution">
    <text evidence="5">The sequence shown here is derived from an EMBL/GenBank/DDBJ whole genome shotgun (WGS) entry which is preliminary data.</text>
</comment>
<evidence type="ECO:0000256" key="1">
    <source>
        <dbReference type="ARBA" id="ARBA00010062"/>
    </source>
</evidence>
<comment type="similarity">
    <text evidence="1">Belongs to the leucine-binding protein family.</text>
</comment>